<reference evidence="2" key="1">
    <citation type="submission" date="2020-07" db="EMBL/GenBank/DDBJ databases">
        <title>Genome sequence and genetic diversity analysis of an under-domesticated orphan crop, white fonio (Digitaria exilis).</title>
        <authorList>
            <person name="Bennetzen J.L."/>
            <person name="Chen S."/>
            <person name="Ma X."/>
            <person name="Wang X."/>
            <person name="Yssel A.E.J."/>
            <person name="Chaluvadi S.R."/>
            <person name="Johnson M."/>
            <person name="Gangashetty P."/>
            <person name="Hamidou F."/>
            <person name="Sanogo M.D."/>
            <person name="Zwaenepoel A."/>
            <person name="Wallace J."/>
            <person name="Van De Peer Y."/>
            <person name="Van Deynze A."/>
        </authorList>
    </citation>
    <scope>NUCLEOTIDE SEQUENCE</scope>
    <source>
        <tissue evidence="2">Leaves</tissue>
    </source>
</reference>
<accession>A0A835ALP6</accession>
<sequence>MRHRGDLCWSPGPAHRRLLQVMMLLTCLFSRNMISGGNPSFARVAGVASEGGVMGAEVGRCAWEAMYSASAPSSKRSFVASRLWSLVLASGDDWEAIWTVVTNGSLKSSRKMIMSFKFLCNFSFFWILICKRAGVQC</sequence>
<evidence type="ECO:0000313" key="3">
    <source>
        <dbReference type="Proteomes" id="UP000636709"/>
    </source>
</evidence>
<dbReference type="AlphaFoldDB" id="A0A835ALP6"/>
<protein>
    <submittedName>
        <fullName evidence="2">Uncharacterized protein</fullName>
    </submittedName>
</protein>
<keyword evidence="3" id="KW-1185">Reference proteome</keyword>
<feature type="signal peptide" evidence="1">
    <location>
        <begin position="1"/>
        <end position="36"/>
    </location>
</feature>
<dbReference type="EMBL" id="JACEFO010002392">
    <property type="protein sequence ID" value="KAF8661678.1"/>
    <property type="molecule type" value="Genomic_DNA"/>
</dbReference>
<organism evidence="2 3">
    <name type="scientific">Digitaria exilis</name>
    <dbReference type="NCBI Taxonomy" id="1010633"/>
    <lineage>
        <taxon>Eukaryota</taxon>
        <taxon>Viridiplantae</taxon>
        <taxon>Streptophyta</taxon>
        <taxon>Embryophyta</taxon>
        <taxon>Tracheophyta</taxon>
        <taxon>Spermatophyta</taxon>
        <taxon>Magnoliopsida</taxon>
        <taxon>Liliopsida</taxon>
        <taxon>Poales</taxon>
        <taxon>Poaceae</taxon>
        <taxon>PACMAD clade</taxon>
        <taxon>Panicoideae</taxon>
        <taxon>Panicodae</taxon>
        <taxon>Paniceae</taxon>
        <taxon>Anthephorinae</taxon>
        <taxon>Digitaria</taxon>
    </lineage>
</organism>
<gene>
    <name evidence="2" type="ORF">HU200_056625</name>
</gene>
<dbReference type="Proteomes" id="UP000636709">
    <property type="component" value="Unassembled WGS sequence"/>
</dbReference>
<evidence type="ECO:0000256" key="1">
    <source>
        <dbReference type="SAM" id="SignalP"/>
    </source>
</evidence>
<feature type="chain" id="PRO_5032997886" evidence="1">
    <location>
        <begin position="37"/>
        <end position="137"/>
    </location>
</feature>
<keyword evidence="1" id="KW-0732">Signal</keyword>
<proteinExistence type="predicted"/>
<dbReference type="OrthoDB" id="705237at2759"/>
<evidence type="ECO:0000313" key="2">
    <source>
        <dbReference type="EMBL" id="KAF8661678.1"/>
    </source>
</evidence>
<name>A0A835ALP6_9POAL</name>
<comment type="caution">
    <text evidence="2">The sequence shown here is derived from an EMBL/GenBank/DDBJ whole genome shotgun (WGS) entry which is preliminary data.</text>
</comment>